<accession>A0A645F917</accession>
<keyword evidence="1" id="KW-1133">Transmembrane helix</keyword>
<gene>
    <name evidence="2" type="ORF">SDC9_156372</name>
</gene>
<feature type="transmembrane region" description="Helical" evidence="1">
    <location>
        <begin position="68"/>
        <end position="90"/>
    </location>
</feature>
<feature type="transmembrane region" description="Helical" evidence="1">
    <location>
        <begin position="33"/>
        <end position="56"/>
    </location>
</feature>
<reference evidence="2" key="1">
    <citation type="submission" date="2019-08" db="EMBL/GenBank/DDBJ databases">
        <authorList>
            <person name="Kucharzyk K."/>
            <person name="Murdoch R.W."/>
            <person name="Higgins S."/>
            <person name="Loffler F."/>
        </authorList>
    </citation>
    <scope>NUCLEOTIDE SEQUENCE</scope>
</reference>
<proteinExistence type="predicted"/>
<dbReference type="AlphaFoldDB" id="A0A645F917"/>
<feature type="transmembrane region" description="Helical" evidence="1">
    <location>
        <begin position="96"/>
        <end position="118"/>
    </location>
</feature>
<feature type="transmembrane region" description="Helical" evidence="1">
    <location>
        <begin position="9"/>
        <end position="27"/>
    </location>
</feature>
<keyword evidence="1" id="KW-0812">Transmembrane</keyword>
<keyword evidence="1" id="KW-0472">Membrane</keyword>
<sequence>MSEDKWSKSILISGGIVFFVTILIYFIGCRNIIKVPMVLLSLLFIILAEVVTFLITAKTKKDVLRSSVITALSLYLLSTIVLALVFVNILMVFLTLYIIINIVLMGITGIALIILNNFADRVNESNNRTLAAEGIMIECESRIQSYMNNNEYSEHKEELNKIYENIKYSDISSECDMEGSLLQKIEGISENKEKLPEYLKEISFLIKERNIKVKSMKKGSI</sequence>
<name>A0A645F917_9ZZZZ</name>
<dbReference type="EMBL" id="VSSQ01055176">
    <property type="protein sequence ID" value="MPN09084.1"/>
    <property type="molecule type" value="Genomic_DNA"/>
</dbReference>
<evidence type="ECO:0000313" key="2">
    <source>
        <dbReference type="EMBL" id="MPN09084.1"/>
    </source>
</evidence>
<organism evidence="2">
    <name type="scientific">bioreactor metagenome</name>
    <dbReference type="NCBI Taxonomy" id="1076179"/>
    <lineage>
        <taxon>unclassified sequences</taxon>
        <taxon>metagenomes</taxon>
        <taxon>ecological metagenomes</taxon>
    </lineage>
</organism>
<comment type="caution">
    <text evidence="2">The sequence shown here is derived from an EMBL/GenBank/DDBJ whole genome shotgun (WGS) entry which is preliminary data.</text>
</comment>
<protein>
    <submittedName>
        <fullName evidence="2">Uncharacterized protein</fullName>
    </submittedName>
</protein>
<evidence type="ECO:0000256" key="1">
    <source>
        <dbReference type="SAM" id="Phobius"/>
    </source>
</evidence>